<feature type="repeat" description="TPR" evidence="3">
    <location>
        <begin position="1671"/>
        <end position="1704"/>
    </location>
</feature>
<dbReference type="InterPro" id="IPR051012">
    <property type="entry name" value="CellSynth/LPSAsmb/PSIAsmb"/>
</dbReference>
<dbReference type="SMART" id="SM00028">
    <property type="entry name" value="TPR"/>
    <property type="match status" value="19"/>
</dbReference>
<dbReference type="RefSeq" id="WP_062418574.1">
    <property type="nucleotide sequence ID" value="NZ_DF967974.1"/>
</dbReference>
<dbReference type="InterPro" id="IPR019734">
    <property type="entry name" value="TPR_rpt"/>
</dbReference>
<proteinExistence type="predicted"/>
<dbReference type="Gene3D" id="1.25.40.10">
    <property type="entry name" value="Tetratricopeptide repeat domain"/>
    <property type="match status" value="5"/>
</dbReference>
<keyword evidence="2 3" id="KW-0802">TPR repeat</keyword>
<gene>
    <name evidence="4" type="ORF">ADN01_06885</name>
</gene>
<dbReference type="PANTHER" id="PTHR45586:SF1">
    <property type="entry name" value="LIPOPOLYSACCHARIDE ASSEMBLY PROTEIN B"/>
    <property type="match status" value="1"/>
</dbReference>
<evidence type="ECO:0000256" key="1">
    <source>
        <dbReference type="ARBA" id="ARBA00022737"/>
    </source>
</evidence>
<accession>A0A0N8GQZ7</accession>
<dbReference type="OrthoDB" id="145327at2"/>
<dbReference type="PATRIC" id="fig|229921.5.peg.2266"/>
<dbReference type="Pfam" id="PF14559">
    <property type="entry name" value="TPR_19"/>
    <property type="match status" value="1"/>
</dbReference>
<reference evidence="4 5" key="1">
    <citation type="submission" date="2015-07" db="EMBL/GenBank/DDBJ databases">
        <title>Genome sequence of Levilinea saccharolytica DSM 16555.</title>
        <authorList>
            <person name="Hemp J."/>
            <person name="Ward L.M."/>
            <person name="Pace L.A."/>
            <person name="Fischer W.W."/>
        </authorList>
    </citation>
    <scope>NUCLEOTIDE SEQUENCE [LARGE SCALE GENOMIC DNA]</scope>
    <source>
        <strain evidence="4 5">KIBI-1</strain>
    </source>
</reference>
<dbReference type="STRING" id="229921.ADN01_06885"/>
<dbReference type="Proteomes" id="UP000050501">
    <property type="component" value="Unassembled WGS sequence"/>
</dbReference>
<evidence type="ECO:0000256" key="2">
    <source>
        <dbReference type="ARBA" id="ARBA00022803"/>
    </source>
</evidence>
<protein>
    <submittedName>
        <fullName evidence="4">Uncharacterized protein</fullName>
    </submittedName>
</protein>
<dbReference type="Pfam" id="PF13429">
    <property type="entry name" value="TPR_15"/>
    <property type="match status" value="1"/>
</dbReference>
<sequence>MQFLEFCMEVQKYQPADAVSPWLSALWNDRLVRTCLEQTATAKRIFADPERLAGGLSLASVALTALGLAYEPAYLSQASLPEVEAGVRQKAIRAYEAALRSGKSPKNLEEAGLLALALRERRRVTKRWTGLPAELASGKGGRDVTFWATPLAVLFGLVPDPDEMLMSLPGALDGKEVVWLVTHVLLSNPLSGEERLRLLMDVLERYEPTAWVGWLKHLQQLGQQVLVNQLAQMLLARLLNGNNANEEAAAEVWSAEGLAKTAYQAQVQAALYHYAGQPDVAEQQIRAAQDSLKKWQAALELLVRTGQARPAGAQTKALGEISSELAAELTLAKGTAEVGVDLPDGHANPLVRIYRAVQLRQRGEQEVALEMAGRAVDQLVAGEGAALEAAQPQICLGWNAVGPVDALLDLGLTEDALRLARHLFEARPLDLSLIRRLSDLYEDNNDLTQAQHYARLALMWAPEAEENHRRMGDLLERGKEFEQALEERRQVLHLAAQPQQGDWLAFARSALAAEHFEETAQACERILEQEPNHEEANRLMGQAMMSQNQPALAVPFLSRATLMFPESDQSWILLAEAYQRLGDVQRGLETLRAGVLSAPNSSSLNFLLSEAYLAQGSPSESLPYLRKAANLQPTSLPIALKLGRTLTDLGYLSEALRVLEEANRMWPQNPELSFALGNVFSAQGEFGRALPLLETAIQAAEAQPEWFVRYAENLLSFANPLQRRTMMEETPARLETAQEALNKALLLRPDDFHTQVLQAELQLLKGEWLAAEGLYQELSNYPEAAEAEWHGRLQAGLGRACAEQGKVEAALAFLREAAQGQPHNLPLQRLLSEVYWQAGLTDDAMQSAKQTLRLAPNDLDQLSWFAELSAALGNWEAGVEALQTAAQLENDNGEIRVRLAEAQLMAGDILGAQVTLQELDCLAFVQGEHLRRAAYLQLRLGNASAALAFLQHAQQAAPENRQIRFETAGMLAQAGSLTDALDLIRTSDSQRAKDPVFLVFEADLLAASGRYQAAAACVEQSLRCEPAGFMDLQHGVLSEEWLASLTDPVDRWVRLAVWNRANGETAQALNYAEMALEARPEALEVRVLAAECAWAMMDETSAAEYVHLSDLDPARVENLRRDQPAAWAACWGLTLEHTLNAGNGEGIDAAEVMQWAAQVENARLWSAAARLQVRAGNWTLGRKAMDSARRAFEAEKERRAQGKIALYDWKPACLRTAERSLVQAWMELEDWEAAAAAAISGQARQPEEPRANYDLVRTLVLAVKRFRLLQELRCVTRLPGMQVLGADRYEQLDMALTQLEGLWPDGEVQLWRSLGQSLFQMTPQNVRGLVNTLKGAQAVESMILILRQLRNCALALQVAQQELDAPEVALQAALCHQEMEPQEGVELARGVVARRPNDPLGHVVLALLAEKSGDLPLALAALEKAVGFWPDEPEWQVWAGQLAESLNQGRSMLQHLEAAAEQRPEDARYAVLLARAYLEQSLPFRALELLSKATRSHPDSADLWMTMARTYRTITSHREALECAELACRLEAESAAPALLCSEICMDMNDGLRALAFANEALRRDPAESSAALLAGRALVLQGQERESLRVLSRFLAQHPDQPVVLFEQALLVERLEGVASAMPLYQRLTTLDAQNAKAFLAFGRAKLTSGDVLGAEKLVQTAIKLDSGRYDAHYLMGRIQRQMGQLDQAIYHFSEAVRLAPAELAPYLDLGATYLDRRETLQALQIYQKATQVAPEDPRAFTQAGILLRDNKDYLGAEAMLRKAAHLAPGDVQIRKQLGAIIALNLVHNPQEAKAYP</sequence>
<evidence type="ECO:0000313" key="5">
    <source>
        <dbReference type="Proteomes" id="UP000050501"/>
    </source>
</evidence>
<evidence type="ECO:0000256" key="3">
    <source>
        <dbReference type="PROSITE-ProRule" id="PRU00339"/>
    </source>
</evidence>
<dbReference type="PROSITE" id="PS50005">
    <property type="entry name" value="TPR"/>
    <property type="match status" value="2"/>
</dbReference>
<dbReference type="InterPro" id="IPR011990">
    <property type="entry name" value="TPR-like_helical_dom_sf"/>
</dbReference>
<name>A0A0N8GQZ7_9CHLR</name>
<evidence type="ECO:0000313" key="4">
    <source>
        <dbReference type="EMBL" id="KPL85090.1"/>
    </source>
</evidence>
<organism evidence="4 5">
    <name type="scientific">Levilinea saccharolytica</name>
    <dbReference type="NCBI Taxonomy" id="229921"/>
    <lineage>
        <taxon>Bacteria</taxon>
        <taxon>Bacillati</taxon>
        <taxon>Chloroflexota</taxon>
        <taxon>Anaerolineae</taxon>
        <taxon>Anaerolineales</taxon>
        <taxon>Anaerolineaceae</taxon>
        <taxon>Levilinea</taxon>
    </lineage>
</organism>
<keyword evidence="5" id="KW-1185">Reference proteome</keyword>
<dbReference type="EMBL" id="LGCM01000027">
    <property type="protein sequence ID" value="KPL85090.1"/>
    <property type="molecule type" value="Genomic_DNA"/>
</dbReference>
<dbReference type="SUPFAM" id="SSF48452">
    <property type="entry name" value="TPR-like"/>
    <property type="match status" value="6"/>
</dbReference>
<feature type="repeat" description="TPR" evidence="3">
    <location>
        <begin position="1705"/>
        <end position="1738"/>
    </location>
</feature>
<comment type="caution">
    <text evidence="4">The sequence shown here is derived from an EMBL/GenBank/DDBJ whole genome shotgun (WGS) entry which is preliminary data.</text>
</comment>
<dbReference type="PANTHER" id="PTHR45586">
    <property type="entry name" value="TPR REPEAT-CONTAINING PROTEIN PA4667"/>
    <property type="match status" value="1"/>
</dbReference>
<dbReference type="Pfam" id="PF13432">
    <property type="entry name" value="TPR_16"/>
    <property type="match status" value="4"/>
</dbReference>
<keyword evidence="1" id="KW-0677">Repeat</keyword>